<keyword evidence="2" id="KW-1185">Reference proteome</keyword>
<comment type="caution">
    <text evidence="1">The sequence shown here is derived from an EMBL/GenBank/DDBJ whole genome shotgun (WGS) entry which is preliminary data.</text>
</comment>
<reference evidence="1 2" key="1">
    <citation type="submission" date="2021-02" db="EMBL/GenBank/DDBJ databases">
        <authorList>
            <person name="Vanwijnsberghe S."/>
        </authorList>
    </citation>
    <scope>NUCLEOTIDE SEQUENCE [LARGE SCALE GENOMIC DNA]</scope>
    <source>
        <strain evidence="1 2">R-69658</strain>
    </source>
</reference>
<evidence type="ECO:0000313" key="1">
    <source>
        <dbReference type="EMBL" id="CAE6867575.1"/>
    </source>
</evidence>
<evidence type="ECO:0000313" key="2">
    <source>
        <dbReference type="Proteomes" id="UP000674425"/>
    </source>
</evidence>
<proteinExistence type="predicted"/>
<accession>A0ABM8T8J6</accession>
<gene>
    <name evidence="1" type="ORF">R69658_07952</name>
</gene>
<organism evidence="1 2">
    <name type="scientific">Paraburkholderia aspalathi</name>
    <dbReference type="NCBI Taxonomy" id="1324617"/>
    <lineage>
        <taxon>Bacteria</taxon>
        <taxon>Pseudomonadati</taxon>
        <taxon>Pseudomonadota</taxon>
        <taxon>Betaproteobacteria</taxon>
        <taxon>Burkholderiales</taxon>
        <taxon>Burkholderiaceae</taxon>
        <taxon>Paraburkholderia</taxon>
    </lineage>
</organism>
<dbReference type="EMBL" id="CAJNAU010000218">
    <property type="protein sequence ID" value="CAE6867575.1"/>
    <property type="molecule type" value="Genomic_DNA"/>
</dbReference>
<dbReference type="Proteomes" id="UP000674425">
    <property type="component" value="Unassembled WGS sequence"/>
</dbReference>
<protein>
    <submittedName>
        <fullName evidence="1">Uncharacterized protein</fullName>
    </submittedName>
</protein>
<sequence>MDFHVVGRDQRTGRLQVVRMRVRKVDHGGQHLLRAAIWQRYRLVHQPHDVARERVHLRSRKRHARLETELLRGAHAGRHQRAVFILVVRVALQVDAAGELRDLVAHQLFLVQAIAQALLDRQGIQPQLAQHVVT</sequence>
<name>A0ABM8T8J6_9BURK</name>